<keyword evidence="4" id="KW-1185">Reference proteome</keyword>
<dbReference type="RefSeq" id="XP_026221473.1">
    <property type="nucleotide sequence ID" value="XM_026365688.1"/>
</dbReference>
<dbReference type="Pfam" id="PF25805">
    <property type="entry name" value="IQUB"/>
    <property type="match status" value="1"/>
</dbReference>
<evidence type="ECO:0000256" key="1">
    <source>
        <dbReference type="SAM" id="MobiDB-lite"/>
    </source>
</evidence>
<dbReference type="GeneTree" id="ENSGT00390000014326"/>
<dbReference type="GO" id="GO:0001669">
    <property type="term" value="C:acrosomal vesicle"/>
    <property type="evidence" value="ECO:0007669"/>
    <property type="project" value="TreeGrafter"/>
</dbReference>
<reference evidence="3" key="2">
    <citation type="submission" date="2025-08" db="UniProtKB">
        <authorList>
            <consortium name="Ensembl"/>
        </authorList>
    </citation>
    <scope>IDENTIFICATION</scope>
</reference>
<feature type="compositionally biased region" description="Basic and acidic residues" evidence="1">
    <location>
        <begin position="98"/>
        <end position="108"/>
    </location>
</feature>
<dbReference type="GeneID" id="113165893"/>
<accession>A0A3Q1JEA7</accession>
<evidence type="ECO:0000313" key="3">
    <source>
        <dbReference type="Ensembl" id="ENSATEP00000013391.2"/>
    </source>
</evidence>
<dbReference type="GO" id="GO:0060271">
    <property type="term" value="P:cilium assembly"/>
    <property type="evidence" value="ECO:0007669"/>
    <property type="project" value="TreeGrafter"/>
</dbReference>
<dbReference type="Gene3D" id="3.10.20.90">
    <property type="entry name" value="Phosphatidylinositol 3-kinase Catalytic Subunit, Chain A, domain 1"/>
    <property type="match status" value="1"/>
</dbReference>
<evidence type="ECO:0000313" key="4">
    <source>
        <dbReference type="Proteomes" id="UP000265040"/>
    </source>
</evidence>
<protein>
    <recommendedName>
        <fullName evidence="2">Ubiquitin-like domain-containing protein</fullName>
    </recommendedName>
</protein>
<dbReference type="Proteomes" id="UP000265040">
    <property type="component" value="Chromosome 6"/>
</dbReference>
<reference evidence="3" key="1">
    <citation type="submission" date="2021-04" db="EMBL/GenBank/DDBJ databases">
        <authorList>
            <consortium name="Wellcome Sanger Institute Data Sharing"/>
        </authorList>
    </citation>
    <scope>NUCLEOTIDE SEQUENCE [LARGE SCALE GENOMIC DNA]</scope>
</reference>
<dbReference type="InterPro" id="IPR029071">
    <property type="entry name" value="Ubiquitin-like_domsf"/>
</dbReference>
<proteinExistence type="predicted"/>
<dbReference type="STRING" id="64144.ENSATEP00000013391"/>
<feature type="domain" description="Ubiquitin-like" evidence="2">
    <location>
        <begin position="114"/>
        <end position="190"/>
    </location>
</feature>
<dbReference type="CDD" id="cd17061">
    <property type="entry name" value="Ubl_IQUB"/>
    <property type="match status" value="1"/>
</dbReference>
<sequence length="779" mass="89151">MSDLRKNKDQEEKEETTTNPQPGGNSAPEPTEDDTEPGGDGKEAQTNGLNPGLLQDVGEAETQVHLTHDAETGNLIETDVPELVEEAGSQADLPDDAEQLREPQRTENIRNSTATVKVVLVPEGHVMTVAFAIGLSIQELKCHLASELRVPSEVLQISLDGRVVEEQQSLMELGVRPHGSTRLEMSSTDPIIHPLRPIRPPEHDNMPDVITVRIQTDDGLFQEVVVEIERPCQQKAFLGGYRHRLTGMEYHHAAVQTLPKRRPDRGVVVFSRDTQTVDLKSQAQQCPVNVATQMTGIGCYVSCMNDKLVTPGTYVTADEYHERRLRAVICLQSFARRWLAQQEVDRLRRERDRRLAWLDLQEKRRSEEKEEQLRDRRQRWMNPQNREDFNLLYHALEKWRCEEEQQINSSLQGAERKAALCSLLEQETQLIAAIGRHRIAVQHNNYDKTIRDFLDKSAAPHRWRAADGRLIEMDSPHTIRARELRDLYNSVNMSTENQDQRLHILMTLKHTVKVHECQLSRDIVDLIDREVDLMSRGLKAASLEGLRKRISTLFLQYIKTPAFNPEVAKLLESPSQLKNDMILCRSCQRYLRSTDFNPAASARLSGRCRDCARLDNIARSRDDFSCYKNILQRLRTDEQRLNKDAKIPLLLQVEDVRYLVEVVWASRSALHASSDIYNLVFVRWERKMDWSPWNCILLSKEETSAHLEVEDVHKTYEATFIRRIKHKHALARRHFSQIPIMAEFLDSQPAAALGNQLVSKSVTMATGKHATDTTPASPH</sequence>
<dbReference type="InParanoid" id="A0A3Q1JEA7"/>
<dbReference type="PANTHER" id="PTHR21074">
    <property type="entry name" value="IQ AND UBIQUITIN-LIKE DOMAIN-CONTAINING PROTEIN"/>
    <property type="match status" value="1"/>
</dbReference>
<name>A0A3Q1JEA7_ANATE</name>
<dbReference type="SUPFAM" id="SSF54236">
    <property type="entry name" value="Ubiquitin-like"/>
    <property type="match status" value="1"/>
</dbReference>
<dbReference type="InterPro" id="IPR000626">
    <property type="entry name" value="Ubiquitin-like_dom"/>
</dbReference>
<feature type="region of interest" description="Disordered" evidence="1">
    <location>
        <begin position="89"/>
        <end position="108"/>
    </location>
</feature>
<dbReference type="GO" id="GO:0031514">
    <property type="term" value="C:motile cilium"/>
    <property type="evidence" value="ECO:0007669"/>
    <property type="project" value="TreeGrafter"/>
</dbReference>
<dbReference type="PROSITE" id="PS50053">
    <property type="entry name" value="UBIQUITIN_2"/>
    <property type="match status" value="1"/>
</dbReference>
<feature type="compositionally biased region" description="Basic and acidic residues" evidence="1">
    <location>
        <begin position="1"/>
        <end position="11"/>
    </location>
</feature>
<dbReference type="AlphaFoldDB" id="A0A3Q1JEA7"/>
<gene>
    <name evidence="3" type="primary">IQUB</name>
</gene>
<dbReference type="PANTHER" id="PTHR21074:SF0">
    <property type="entry name" value="IQ AND UBIQUITIN-LIKE DOMAIN-CONTAINING PROTEIN"/>
    <property type="match status" value="1"/>
</dbReference>
<dbReference type="FunCoup" id="A0A3Q1JEA7">
    <property type="interactions" value="284"/>
</dbReference>
<dbReference type="InterPro" id="IPR057887">
    <property type="entry name" value="IQUB_helical"/>
</dbReference>
<dbReference type="GO" id="GO:0030317">
    <property type="term" value="P:flagellated sperm motility"/>
    <property type="evidence" value="ECO:0007669"/>
    <property type="project" value="TreeGrafter"/>
</dbReference>
<organism evidence="3 4">
    <name type="scientific">Anabas testudineus</name>
    <name type="common">Climbing perch</name>
    <name type="synonym">Anthias testudineus</name>
    <dbReference type="NCBI Taxonomy" id="64144"/>
    <lineage>
        <taxon>Eukaryota</taxon>
        <taxon>Metazoa</taxon>
        <taxon>Chordata</taxon>
        <taxon>Craniata</taxon>
        <taxon>Vertebrata</taxon>
        <taxon>Euteleostomi</taxon>
        <taxon>Actinopterygii</taxon>
        <taxon>Neopterygii</taxon>
        <taxon>Teleostei</taxon>
        <taxon>Neoteleostei</taxon>
        <taxon>Acanthomorphata</taxon>
        <taxon>Anabantaria</taxon>
        <taxon>Anabantiformes</taxon>
        <taxon>Anabantoidei</taxon>
        <taxon>Anabantidae</taxon>
        <taxon>Anabas</taxon>
    </lineage>
</organism>
<feature type="region of interest" description="Disordered" evidence="1">
    <location>
        <begin position="1"/>
        <end position="53"/>
    </location>
</feature>
<dbReference type="PROSITE" id="PS50096">
    <property type="entry name" value="IQ"/>
    <property type="match status" value="1"/>
</dbReference>
<evidence type="ECO:0000259" key="2">
    <source>
        <dbReference type="PROSITE" id="PS50053"/>
    </source>
</evidence>
<dbReference type="OrthoDB" id="10265862at2759"/>
<reference evidence="3" key="3">
    <citation type="submission" date="2025-09" db="UniProtKB">
        <authorList>
            <consortium name="Ensembl"/>
        </authorList>
    </citation>
    <scope>IDENTIFICATION</scope>
</reference>
<dbReference type="Ensembl" id="ENSATET00000013610.3">
    <property type="protein sequence ID" value="ENSATEP00000013391.2"/>
    <property type="gene ID" value="ENSATEG00000009290.3"/>
</dbReference>
<dbReference type="InterPro" id="IPR037695">
    <property type="entry name" value="IQUB"/>
</dbReference>